<gene>
    <name evidence="1" type="ORF">KGA66_04350</name>
</gene>
<proteinExistence type="predicted"/>
<evidence type="ECO:0000313" key="1">
    <source>
        <dbReference type="EMBL" id="MBS2962264.1"/>
    </source>
</evidence>
<evidence type="ECO:0000313" key="2">
    <source>
        <dbReference type="Proteomes" id="UP000677913"/>
    </source>
</evidence>
<dbReference type="Proteomes" id="UP000677913">
    <property type="component" value="Unassembled WGS sequence"/>
</dbReference>
<dbReference type="RefSeq" id="WP_211464737.1">
    <property type="nucleotide sequence ID" value="NZ_JAGSXH010000009.1"/>
</dbReference>
<dbReference type="AlphaFoldDB" id="A0A8J7WM25"/>
<comment type="caution">
    <text evidence="1">The sequence shown here is derived from an EMBL/GenBank/DDBJ whole genome shotgun (WGS) entry which is preliminary data.</text>
</comment>
<organism evidence="1 2">
    <name type="scientific">Actinocrinis puniceicyclus</name>
    <dbReference type="NCBI Taxonomy" id="977794"/>
    <lineage>
        <taxon>Bacteria</taxon>
        <taxon>Bacillati</taxon>
        <taxon>Actinomycetota</taxon>
        <taxon>Actinomycetes</taxon>
        <taxon>Catenulisporales</taxon>
        <taxon>Actinospicaceae</taxon>
        <taxon>Actinocrinis</taxon>
    </lineage>
</organism>
<sequence>MNFTELREQSVELVPAREALSVTMAWVDAYNKALAVNLYSDYSDATALAGQSITIS</sequence>
<name>A0A8J7WM25_9ACTN</name>
<protein>
    <submittedName>
        <fullName evidence="1">Uncharacterized protein</fullName>
    </submittedName>
</protein>
<accession>A0A8J7WM25</accession>
<dbReference type="EMBL" id="JAGSXH010000009">
    <property type="protein sequence ID" value="MBS2962264.1"/>
    <property type="molecule type" value="Genomic_DNA"/>
</dbReference>
<keyword evidence="2" id="KW-1185">Reference proteome</keyword>
<reference evidence="1" key="1">
    <citation type="submission" date="2021-04" db="EMBL/GenBank/DDBJ databases">
        <title>Genome based classification of Actinospica acidithermotolerans sp. nov., an actinobacterium isolated from an Indonesian hot spring.</title>
        <authorList>
            <person name="Kusuma A.B."/>
            <person name="Putra K.E."/>
            <person name="Nafisah S."/>
            <person name="Loh J."/>
            <person name="Nouioui I."/>
            <person name="Goodfellow M."/>
        </authorList>
    </citation>
    <scope>NUCLEOTIDE SEQUENCE</scope>
    <source>
        <strain evidence="1">DSM 45618</strain>
    </source>
</reference>